<feature type="domain" description="Response regulatory" evidence="8">
    <location>
        <begin position="52"/>
        <end position="167"/>
    </location>
</feature>
<dbReference type="Proteomes" id="UP000194151">
    <property type="component" value="Chromosome"/>
</dbReference>
<evidence type="ECO:0000256" key="4">
    <source>
        <dbReference type="ARBA" id="ARBA00023125"/>
    </source>
</evidence>
<dbReference type="Pfam" id="PF00196">
    <property type="entry name" value="GerE"/>
    <property type="match status" value="1"/>
</dbReference>
<evidence type="ECO:0000259" key="7">
    <source>
        <dbReference type="PROSITE" id="PS50043"/>
    </source>
</evidence>
<gene>
    <name evidence="9" type="ORF">CAL12_22285</name>
</gene>
<dbReference type="Gene3D" id="1.10.10.10">
    <property type="entry name" value="Winged helix-like DNA-binding domain superfamily/Winged helix DNA-binding domain"/>
    <property type="match status" value="1"/>
</dbReference>
<keyword evidence="1 6" id="KW-0597">Phosphoprotein</keyword>
<evidence type="ECO:0008006" key="11">
    <source>
        <dbReference type="Google" id="ProtNLM"/>
    </source>
</evidence>
<dbReference type="STRING" id="1416806.CAL12_22285"/>
<dbReference type="PANTHER" id="PTHR44688:SF16">
    <property type="entry name" value="DNA-BINDING TRANSCRIPTIONAL ACTIVATOR DEVR_DOSR"/>
    <property type="match status" value="1"/>
</dbReference>
<organism evidence="9 10">
    <name type="scientific">Bordetella genomosp. 8</name>
    <dbReference type="NCBI Taxonomy" id="1416806"/>
    <lineage>
        <taxon>Bacteria</taxon>
        <taxon>Pseudomonadati</taxon>
        <taxon>Pseudomonadota</taxon>
        <taxon>Betaproteobacteria</taxon>
        <taxon>Burkholderiales</taxon>
        <taxon>Alcaligenaceae</taxon>
        <taxon>Bordetella</taxon>
    </lineage>
</organism>
<keyword evidence="2" id="KW-0902">Two-component regulatory system</keyword>
<dbReference type="Pfam" id="PF00072">
    <property type="entry name" value="Response_reg"/>
    <property type="match status" value="1"/>
</dbReference>
<dbReference type="Gene3D" id="3.40.50.2300">
    <property type="match status" value="1"/>
</dbReference>
<evidence type="ECO:0000256" key="2">
    <source>
        <dbReference type="ARBA" id="ARBA00023012"/>
    </source>
</evidence>
<evidence type="ECO:0000256" key="1">
    <source>
        <dbReference type="ARBA" id="ARBA00022553"/>
    </source>
</evidence>
<dbReference type="SUPFAM" id="SSF52172">
    <property type="entry name" value="CheY-like"/>
    <property type="match status" value="1"/>
</dbReference>
<dbReference type="CDD" id="cd17537">
    <property type="entry name" value="REC_FixJ"/>
    <property type="match status" value="1"/>
</dbReference>
<evidence type="ECO:0000256" key="5">
    <source>
        <dbReference type="ARBA" id="ARBA00023163"/>
    </source>
</evidence>
<dbReference type="InterPro" id="IPR011006">
    <property type="entry name" value="CheY-like_superfamily"/>
</dbReference>
<feature type="modified residue" description="4-aspartylphosphate" evidence="6">
    <location>
        <position position="102"/>
    </location>
</feature>
<dbReference type="FunFam" id="3.40.50.2300:FF:000018">
    <property type="entry name" value="DNA-binding transcriptional regulator NtrC"/>
    <property type="match status" value="1"/>
</dbReference>
<evidence type="ECO:0000313" key="10">
    <source>
        <dbReference type="Proteomes" id="UP000194151"/>
    </source>
</evidence>
<accession>A0A1W6YQI9</accession>
<feature type="domain" description="HTH luxR-type" evidence="7">
    <location>
        <begin position="183"/>
        <end position="248"/>
    </location>
</feature>
<dbReference type="OrthoDB" id="9802186at2"/>
<dbReference type="GO" id="GO:0003677">
    <property type="term" value="F:DNA binding"/>
    <property type="evidence" value="ECO:0007669"/>
    <property type="project" value="UniProtKB-KW"/>
</dbReference>
<keyword evidence="3" id="KW-0805">Transcription regulation</keyword>
<dbReference type="CDD" id="cd06170">
    <property type="entry name" value="LuxR_C_like"/>
    <property type="match status" value="1"/>
</dbReference>
<proteinExistence type="predicted"/>
<dbReference type="EMBL" id="CP021108">
    <property type="protein sequence ID" value="ARP83278.1"/>
    <property type="molecule type" value="Genomic_DNA"/>
</dbReference>
<dbReference type="GO" id="GO:0000160">
    <property type="term" value="P:phosphorelay signal transduction system"/>
    <property type="evidence" value="ECO:0007669"/>
    <property type="project" value="UniProtKB-KW"/>
</dbReference>
<dbReference type="AlphaFoldDB" id="A0A1W6YQI9"/>
<dbReference type="PROSITE" id="PS50043">
    <property type="entry name" value="HTH_LUXR_2"/>
    <property type="match status" value="1"/>
</dbReference>
<reference evidence="9 10" key="1">
    <citation type="submission" date="2017-05" db="EMBL/GenBank/DDBJ databases">
        <title>Complete and WGS of Bordetella genogroups.</title>
        <authorList>
            <person name="Spilker T."/>
            <person name="LiPuma J."/>
        </authorList>
    </citation>
    <scope>NUCLEOTIDE SEQUENCE [LARGE SCALE GENOMIC DNA]</scope>
    <source>
        <strain evidence="9 10">AU19157</strain>
    </source>
</reference>
<sequence length="258" mass="28045">MGRTEPGAGRGDSFHLTGHYAGAAPERQPDLSWQVQCCASIPARREAAAAGVVFLVDDDAAVRCALARLIAVAGHRVMTFDSASEFLDHRYDGRTPACLVLDVRMPGVGGLDLQRELNAARAPLPIIFITGHGDVATTVQAMKEGANDFLTKPVEESALLRAVDQALCRAASDLHKRAEQDLIRHRLDRLTPREREVLALLVQGRLNKQAAYELGITEKTIKVHRAHVMEKMNVHTLVELARAADKAGVALPAAFERP</sequence>
<dbReference type="SMART" id="SM00448">
    <property type="entry name" value="REC"/>
    <property type="match status" value="1"/>
</dbReference>
<dbReference type="SMART" id="SM00421">
    <property type="entry name" value="HTH_LUXR"/>
    <property type="match status" value="1"/>
</dbReference>
<protein>
    <recommendedName>
        <fullName evidence="11">DNA-binding response regulator</fullName>
    </recommendedName>
</protein>
<dbReference type="GO" id="GO:0006355">
    <property type="term" value="P:regulation of DNA-templated transcription"/>
    <property type="evidence" value="ECO:0007669"/>
    <property type="project" value="InterPro"/>
</dbReference>
<keyword evidence="10" id="KW-1185">Reference proteome</keyword>
<dbReference type="PROSITE" id="PS50110">
    <property type="entry name" value="RESPONSE_REGULATORY"/>
    <property type="match status" value="1"/>
</dbReference>
<evidence type="ECO:0000256" key="6">
    <source>
        <dbReference type="PROSITE-ProRule" id="PRU00169"/>
    </source>
</evidence>
<name>A0A1W6YQI9_9BORD</name>
<dbReference type="InterPro" id="IPR000792">
    <property type="entry name" value="Tscrpt_reg_LuxR_C"/>
</dbReference>
<evidence type="ECO:0000256" key="3">
    <source>
        <dbReference type="ARBA" id="ARBA00023015"/>
    </source>
</evidence>
<keyword evidence="5" id="KW-0804">Transcription</keyword>
<evidence type="ECO:0000313" key="9">
    <source>
        <dbReference type="EMBL" id="ARP83278.1"/>
    </source>
</evidence>
<evidence type="ECO:0000259" key="8">
    <source>
        <dbReference type="PROSITE" id="PS50110"/>
    </source>
</evidence>
<dbReference type="PRINTS" id="PR00038">
    <property type="entry name" value="HTHLUXR"/>
</dbReference>
<keyword evidence="4" id="KW-0238">DNA-binding</keyword>
<dbReference type="InterPro" id="IPR036388">
    <property type="entry name" value="WH-like_DNA-bd_sf"/>
</dbReference>
<dbReference type="PANTHER" id="PTHR44688">
    <property type="entry name" value="DNA-BINDING TRANSCRIPTIONAL ACTIVATOR DEVR_DOSR"/>
    <property type="match status" value="1"/>
</dbReference>
<dbReference type="KEGG" id="bgv:CAL12_22285"/>
<dbReference type="InterPro" id="IPR001789">
    <property type="entry name" value="Sig_transdc_resp-reg_receiver"/>
</dbReference>